<accession>A0A197JEP9</accession>
<dbReference type="Proteomes" id="UP000078512">
    <property type="component" value="Unassembled WGS sequence"/>
</dbReference>
<dbReference type="EMBL" id="KV442135">
    <property type="protein sequence ID" value="OAQ22966.1"/>
    <property type="molecule type" value="Genomic_DNA"/>
</dbReference>
<evidence type="ECO:0000256" key="1">
    <source>
        <dbReference type="SAM" id="SignalP"/>
    </source>
</evidence>
<feature type="signal peptide" evidence="1">
    <location>
        <begin position="1"/>
        <end position="18"/>
    </location>
</feature>
<keyword evidence="1" id="KW-0732">Signal</keyword>
<protein>
    <submittedName>
        <fullName evidence="2">Uncharacterized protein</fullName>
    </submittedName>
</protein>
<dbReference type="AlphaFoldDB" id="A0A197JEP9"/>
<feature type="chain" id="PRO_5008275864" evidence="1">
    <location>
        <begin position="19"/>
        <end position="74"/>
    </location>
</feature>
<keyword evidence="3" id="KW-1185">Reference proteome</keyword>
<proteinExistence type="predicted"/>
<evidence type="ECO:0000313" key="2">
    <source>
        <dbReference type="EMBL" id="OAQ22966.1"/>
    </source>
</evidence>
<reference evidence="2 3" key="1">
    <citation type="submission" date="2016-05" db="EMBL/GenBank/DDBJ databases">
        <title>Genome sequencing reveals origins of a unique bacterial endosymbiosis in the earliest lineages of terrestrial Fungi.</title>
        <authorList>
            <consortium name="DOE Joint Genome Institute"/>
            <person name="Uehling J."/>
            <person name="Gryganskyi A."/>
            <person name="Hameed K."/>
            <person name="Tschaplinski T."/>
            <person name="Misztal P."/>
            <person name="Wu S."/>
            <person name="Desiro A."/>
            <person name="Vande Pol N."/>
            <person name="Du Z.-Y."/>
            <person name="Zienkiewicz A."/>
            <person name="Zienkiewicz K."/>
            <person name="Morin E."/>
            <person name="Tisserant E."/>
            <person name="Splivallo R."/>
            <person name="Hainaut M."/>
            <person name="Henrissat B."/>
            <person name="Ohm R."/>
            <person name="Kuo A."/>
            <person name="Yan J."/>
            <person name="Lipzen A."/>
            <person name="Nolan M."/>
            <person name="Labutti K."/>
            <person name="Barry K."/>
            <person name="Goldstein A."/>
            <person name="Labbe J."/>
            <person name="Schadt C."/>
            <person name="Tuskan G."/>
            <person name="Grigoriev I."/>
            <person name="Martin F."/>
            <person name="Vilgalys R."/>
            <person name="Bonito G."/>
        </authorList>
    </citation>
    <scope>NUCLEOTIDE SEQUENCE [LARGE SCALE GENOMIC DNA]</scope>
    <source>
        <strain evidence="2 3">AG-77</strain>
    </source>
</reference>
<gene>
    <name evidence="2" type="ORF">K457DRAFT_143099</name>
</gene>
<name>A0A197JEP9_9FUNG</name>
<evidence type="ECO:0000313" key="3">
    <source>
        <dbReference type="Proteomes" id="UP000078512"/>
    </source>
</evidence>
<organism evidence="2 3">
    <name type="scientific">Linnemannia elongata AG-77</name>
    <dbReference type="NCBI Taxonomy" id="1314771"/>
    <lineage>
        <taxon>Eukaryota</taxon>
        <taxon>Fungi</taxon>
        <taxon>Fungi incertae sedis</taxon>
        <taxon>Mucoromycota</taxon>
        <taxon>Mortierellomycotina</taxon>
        <taxon>Mortierellomycetes</taxon>
        <taxon>Mortierellales</taxon>
        <taxon>Mortierellaceae</taxon>
        <taxon>Linnemannia</taxon>
    </lineage>
</organism>
<sequence length="74" mass="8080">MGYVALFVIVLGFRLLDKLKVILNLTQRPKIDCGAVSSFAPLSVRQAGGIDVADEILDYKSRLLPTDPGFQVIC</sequence>